<gene>
    <name evidence="1" type="ORF">CCAX7_36280</name>
</gene>
<dbReference type="EMBL" id="AP025739">
    <property type="protein sequence ID" value="BDI31577.1"/>
    <property type="molecule type" value="Genomic_DNA"/>
</dbReference>
<reference evidence="1 2" key="1">
    <citation type="journal article" date="2019" name="Int. J. Syst. Evol. Microbiol.">
        <title>Capsulimonas corticalis gen. nov., sp. nov., an aerobic capsulated bacterium, of a novel bacterial order, Capsulimonadales ord. nov., of the class Armatimonadia of the phylum Armatimonadetes.</title>
        <authorList>
            <person name="Li J."/>
            <person name="Kudo C."/>
            <person name="Tonouchi A."/>
        </authorList>
    </citation>
    <scope>NUCLEOTIDE SEQUENCE [LARGE SCALE GENOMIC DNA]</scope>
    <source>
        <strain evidence="1 2">AX-7</strain>
    </source>
</reference>
<sequence>MSLYQANIIVSAADEPGVMNQLASSSMIAPFDVFSQVISEGSQVGFFSHSAQECEAINAEVAFRKGASIRAIEGHLHTHYTREEILAEGWEWKGFNIRLASPRYLTLTHWEKVS</sequence>
<dbReference type="RefSeq" id="WP_125206421.1">
    <property type="nucleotide sequence ID" value="NZ_AP025739.1"/>
</dbReference>
<evidence type="ECO:0000313" key="2">
    <source>
        <dbReference type="Proteomes" id="UP000287394"/>
    </source>
</evidence>
<evidence type="ECO:0000313" key="1">
    <source>
        <dbReference type="EMBL" id="BDI31577.1"/>
    </source>
</evidence>
<proteinExistence type="predicted"/>
<organism evidence="1 2">
    <name type="scientific">Capsulimonas corticalis</name>
    <dbReference type="NCBI Taxonomy" id="2219043"/>
    <lineage>
        <taxon>Bacteria</taxon>
        <taxon>Bacillati</taxon>
        <taxon>Armatimonadota</taxon>
        <taxon>Armatimonadia</taxon>
        <taxon>Capsulimonadales</taxon>
        <taxon>Capsulimonadaceae</taxon>
        <taxon>Capsulimonas</taxon>
    </lineage>
</organism>
<accession>A0A402D6X4</accession>
<keyword evidence="2" id="KW-1185">Reference proteome</keyword>
<dbReference type="Proteomes" id="UP000287394">
    <property type="component" value="Chromosome"/>
</dbReference>
<dbReference type="KEGG" id="ccot:CCAX7_36280"/>
<dbReference type="AlphaFoldDB" id="A0A402D6X4"/>
<name>A0A402D6X4_9BACT</name>
<protein>
    <submittedName>
        <fullName evidence="1">Uncharacterized protein</fullName>
    </submittedName>
</protein>